<evidence type="ECO:0000313" key="2">
    <source>
        <dbReference type="EMBL" id="MFC4293940.1"/>
    </source>
</evidence>
<dbReference type="EMBL" id="JBHSDR010000003">
    <property type="protein sequence ID" value="MFC4293940.1"/>
    <property type="molecule type" value="Genomic_DNA"/>
</dbReference>
<dbReference type="PROSITE" id="PS51257">
    <property type="entry name" value="PROKAR_LIPOPROTEIN"/>
    <property type="match status" value="1"/>
</dbReference>
<keyword evidence="3" id="KW-1185">Reference proteome</keyword>
<accession>A0ABV8RKV1</accession>
<evidence type="ECO:0000256" key="1">
    <source>
        <dbReference type="SAM" id="SignalP"/>
    </source>
</evidence>
<feature type="chain" id="PRO_5045849166" description="Lipoprotein" evidence="1">
    <location>
        <begin position="23"/>
        <end position="108"/>
    </location>
</feature>
<proteinExistence type="predicted"/>
<name>A0ABV8RKV1_9SPHN</name>
<evidence type="ECO:0000313" key="3">
    <source>
        <dbReference type="Proteomes" id="UP001595828"/>
    </source>
</evidence>
<dbReference type="Proteomes" id="UP001595828">
    <property type="component" value="Unassembled WGS sequence"/>
</dbReference>
<reference evidence="3" key="1">
    <citation type="journal article" date="2019" name="Int. J. Syst. Evol. Microbiol.">
        <title>The Global Catalogue of Microorganisms (GCM) 10K type strain sequencing project: providing services to taxonomists for standard genome sequencing and annotation.</title>
        <authorList>
            <consortium name="The Broad Institute Genomics Platform"/>
            <consortium name="The Broad Institute Genome Sequencing Center for Infectious Disease"/>
            <person name="Wu L."/>
            <person name="Ma J."/>
        </authorList>
    </citation>
    <scope>NUCLEOTIDE SEQUENCE [LARGE SCALE GENOMIC DNA]</scope>
    <source>
        <strain evidence="3">CGMCC 1.12989</strain>
    </source>
</reference>
<keyword evidence="1" id="KW-0732">Signal</keyword>
<comment type="caution">
    <text evidence="2">The sequence shown here is derived from an EMBL/GenBank/DDBJ whole genome shotgun (WGS) entry which is preliminary data.</text>
</comment>
<organism evidence="2 3">
    <name type="scientific">Novosphingobium tardum</name>
    <dbReference type="NCBI Taxonomy" id="1538021"/>
    <lineage>
        <taxon>Bacteria</taxon>
        <taxon>Pseudomonadati</taxon>
        <taxon>Pseudomonadota</taxon>
        <taxon>Alphaproteobacteria</taxon>
        <taxon>Sphingomonadales</taxon>
        <taxon>Sphingomonadaceae</taxon>
        <taxon>Novosphingobium</taxon>
    </lineage>
</organism>
<feature type="signal peptide" evidence="1">
    <location>
        <begin position="1"/>
        <end position="22"/>
    </location>
</feature>
<evidence type="ECO:0008006" key="4">
    <source>
        <dbReference type="Google" id="ProtNLM"/>
    </source>
</evidence>
<protein>
    <recommendedName>
        <fullName evidence="4">Lipoprotein</fullName>
    </recommendedName>
</protein>
<dbReference type="RefSeq" id="WP_379537417.1">
    <property type="nucleotide sequence ID" value="NZ_JBHSDR010000003.1"/>
</dbReference>
<gene>
    <name evidence="2" type="ORF">ACFO0A_02580</name>
</gene>
<sequence length="108" mass="11560">MKTLQPLMLAPLGALLLSGCLAKTALDVVTLPVKVASKGVDLATTSQSEADEKRGREIRKREEKLGQLGRKYDKLSAKCAHGDTDACAEGEKVRAEMDALSPGIPIER</sequence>